<dbReference type="GO" id="GO:0005634">
    <property type="term" value="C:nucleus"/>
    <property type="evidence" value="ECO:0007669"/>
    <property type="project" value="UniProtKB-SubCell"/>
</dbReference>
<feature type="region of interest" description="Disordered" evidence="3">
    <location>
        <begin position="811"/>
        <end position="835"/>
    </location>
</feature>
<comment type="subcellular location">
    <subcellularLocation>
        <location evidence="1 2">Nucleus</location>
    </subcellularLocation>
</comment>
<feature type="compositionally biased region" description="Polar residues" evidence="3">
    <location>
        <begin position="650"/>
        <end position="659"/>
    </location>
</feature>
<reference evidence="5" key="1">
    <citation type="submission" date="2023-07" db="EMBL/GenBank/DDBJ databases">
        <title>A chromosome-level genome assembly of Lolium multiflorum.</title>
        <authorList>
            <person name="Chen Y."/>
            <person name="Copetti D."/>
            <person name="Kolliker R."/>
            <person name="Studer B."/>
        </authorList>
    </citation>
    <scope>NUCLEOTIDE SEQUENCE</scope>
    <source>
        <strain evidence="5">02402/16</strain>
        <tissue evidence="5">Leaf</tissue>
    </source>
</reference>
<dbReference type="InterPro" id="IPR039325">
    <property type="entry name" value="NDX"/>
</dbReference>
<gene>
    <name evidence="5" type="ORF">QYE76_025844</name>
</gene>
<dbReference type="InterPro" id="IPR057287">
    <property type="entry name" value="Ndx_N"/>
</dbReference>
<evidence type="ECO:0000259" key="4">
    <source>
        <dbReference type="PROSITE" id="PS50071"/>
    </source>
</evidence>
<dbReference type="CDD" id="cd00086">
    <property type="entry name" value="homeodomain"/>
    <property type="match status" value="1"/>
</dbReference>
<feature type="DNA-binding region" description="Homeobox" evidence="2">
    <location>
        <begin position="737"/>
        <end position="803"/>
    </location>
</feature>
<protein>
    <recommendedName>
        <fullName evidence="4">Homeobox domain-containing protein</fullName>
    </recommendedName>
</protein>
<name>A0AAD8VUL5_LOLMU</name>
<keyword evidence="2" id="KW-0539">Nucleus</keyword>
<dbReference type="GO" id="GO:0003697">
    <property type="term" value="F:single-stranded DNA binding"/>
    <property type="evidence" value="ECO:0007669"/>
    <property type="project" value="InterPro"/>
</dbReference>
<keyword evidence="6" id="KW-1185">Reference proteome</keyword>
<dbReference type="EMBL" id="JAUUTY010000006">
    <property type="protein sequence ID" value="KAK1620327.1"/>
    <property type="molecule type" value="Genomic_DNA"/>
</dbReference>
<dbReference type="Pfam" id="PF24426">
    <property type="entry name" value="HTH_NDX"/>
    <property type="match status" value="1"/>
</dbReference>
<feature type="compositionally biased region" description="Polar residues" evidence="3">
    <location>
        <begin position="820"/>
        <end position="832"/>
    </location>
</feature>
<comment type="caution">
    <text evidence="5">The sequence shown here is derived from an EMBL/GenBank/DDBJ whole genome shotgun (WGS) entry which is preliminary data.</text>
</comment>
<feature type="region of interest" description="Disordered" evidence="3">
    <location>
        <begin position="692"/>
        <end position="747"/>
    </location>
</feature>
<feature type="compositionally biased region" description="Basic and acidic residues" evidence="3">
    <location>
        <begin position="709"/>
        <end position="735"/>
    </location>
</feature>
<evidence type="ECO:0000256" key="2">
    <source>
        <dbReference type="PROSITE-ProRule" id="PRU00108"/>
    </source>
</evidence>
<dbReference type="AlphaFoldDB" id="A0AAD8VUL5"/>
<dbReference type="InterPro" id="IPR001356">
    <property type="entry name" value="HD"/>
</dbReference>
<dbReference type="Pfam" id="PF25246">
    <property type="entry name" value="Nodulin_N"/>
    <property type="match status" value="1"/>
</dbReference>
<keyword evidence="2" id="KW-0371">Homeobox</keyword>
<accession>A0AAD8VUL5</accession>
<dbReference type="InterPro" id="IPR056559">
    <property type="entry name" value="NDX_C"/>
</dbReference>
<dbReference type="PANTHER" id="PTHR35743:SF1">
    <property type="entry name" value="NODULIN HOMEOBOX"/>
    <property type="match status" value="1"/>
</dbReference>
<keyword evidence="2" id="KW-0238">DNA-binding</keyword>
<evidence type="ECO:0000256" key="3">
    <source>
        <dbReference type="SAM" id="MobiDB-lite"/>
    </source>
</evidence>
<feature type="compositionally biased region" description="Polar residues" evidence="3">
    <location>
        <begin position="622"/>
        <end position="639"/>
    </location>
</feature>
<feature type="domain" description="Homeobox" evidence="4">
    <location>
        <begin position="735"/>
        <end position="802"/>
    </location>
</feature>
<evidence type="ECO:0000256" key="1">
    <source>
        <dbReference type="ARBA" id="ARBA00004123"/>
    </source>
</evidence>
<feature type="region of interest" description="Disordered" evidence="3">
    <location>
        <begin position="622"/>
        <end position="674"/>
    </location>
</feature>
<organism evidence="5 6">
    <name type="scientific">Lolium multiflorum</name>
    <name type="common">Italian ryegrass</name>
    <name type="synonym">Lolium perenne subsp. multiflorum</name>
    <dbReference type="NCBI Taxonomy" id="4521"/>
    <lineage>
        <taxon>Eukaryota</taxon>
        <taxon>Viridiplantae</taxon>
        <taxon>Streptophyta</taxon>
        <taxon>Embryophyta</taxon>
        <taxon>Tracheophyta</taxon>
        <taxon>Spermatophyta</taxon>
        <taxon>Magnoliopsida</taxon>
        <taxon>Liliopsida</taxon>
        <taxon>Poales</taxon>
        <taxon>Poaceae</taxon>
        <taxon>BOP clade</taxon>
        <taxon>Pooideae</taxon>
        <taxon>Poodae</taxon>
        <taxon>Poeae</taxon>
        <taxon>Poeae Chloroplast Group 2 (Poeae type)</taxon>
        <taxon>Loliodinae</taxon>
        <taxon>Loliinae</taxon>
        <taxon>Lolium</taxon>
    </lineage>
</organism>
<evidence type="ECO:0000313" key="6">
    <source>
        <dbReference type="Proteomes" id="UP001231189"/>
    </source>
</evidence>
<dbReference type="GO" id="GO:0009908">
    <property type="term" value="P:flower development"/>
    <property type="evidence" value="ECO:0007669"/>
    <property type="project" value="InterPro"/>
</dbReference>
<sequence length="973" mass="107367">MLLSSPQLAHRRPPPRLDTCAAPQGHLHLRKLAGPPASICVSMPTPPHGDTSLVLHLTSMNMISAIEELSGLTTGELSEMLKESGSFVLQSKGDDGGPKQVDMEKLVSSLPLHLLAVCLNLGRGSDLTYVLRGMRLLHSLSELATRHIRLEQVFLDDVKLSEQVMDLIFFVLSILSDWKKENHLGASPFIHSSLVAASLHLLTSYFSSQWHELVHILLAHPKVDIFMDAAFDSLHEDTRILSVRLSALSTKDFPVGPFDSQLTHFTCQQCEASLQILLSLCQQKLFRDRILKNKELCRNGGILSLSLTILQLGVPECLKRSMDIASSISRLKAKILSILLQLCEAESISYLDEVATLPKIMQLGKILALEVLNLLKTAIGRKQKSTASSQDKSYPMGSVLINALRLVDVFSDDSNFRSSFITNTIPFLTQIFATPHDIFVSSWCYVNLPVMEDDANLDYDPFGAAELALAASSNMLTEAKANYSCSFRSISMPSLAYAQTRTACVVKIIAHLHVFVPNICEEQERDLFLQKFQKYLLSESPSPSLDYAACNEATTVCRNLGALSHYAKSLIPNNLLNEEDVQLLSEFAYKLQLWCKSQVGQRTFQVAKGDTSSEVNKDLQLVQQPLPTRVTSVPDSNVDNPPKSIEEPTATPSMKQQGNARDETPRNRASINGGLLQNSVGQNLIHLGVTRTTSVGYPGAGTASSTELPRCKSAEHFKTPEPTKESGLRDNDDRQPKRKKRSIMNDVQTNEIENALVVEPELHKSATSLQTWAEKLSGQGSEITSSQLKNWLTNRKYKHARLVKERGVPYESENADMPSTPATSHFGDSSESAVKESYLPPSRVLNALGISKGNRLAAPDTNDPTTQAKFNQNIMTSHPFTRPLSFETGCPVLLIDNQGNAIGRGEIFQVEGGAHICTIDVTELKIEKWRELPHPSEKSGRTFQEAESRHGGVMRVAWDVARLAPVVPYPVVP</sequence>
<evidence type="ECO:0000313" key="5">
    <source>
        <dbReference type="EMBL" id="KAK1620327.1"/>
    </source>
</evidence>
<proteinExistence type="predicted"/>
<dbReference type="Pfam" id="PF24679">
    <property type="entry name" value="Nodulin_C"/>
    <property type="match status" value="1"/>
</dbReference>
<dbReference type="PROSITE" id="PS50071">
    <property type="entry name" value="HOMEOBOX_2"/>
    <property type="match status" value="1"/>
</dbReference>
<dbReference type="InterPro" id="IPR056560">
    <property type="entry name" value="HTH_NDX"/>
</dbReference>
<dbReference type="PANTHER" id="PTHR35743">
    <property type="entry name" value="NODULIN HOMEOBOX"/>
    <property type="match status" value="1"/>
</dbReference>
<dbReference type="Proteomes" id="UP001231189">
    <property type="component" value="Unassembled WGS sequence"/>
</dbReference>